<gene>
    <name evidence="2" type="ORF">A2561_01865</name>
</gene>
<organism evidence="2 3">
    <name type="scientific">Candidatus Staskawiczbacteria bacterium RIFOXYD1_FULL_32_13</name>
    <dbReference type="NCBI Taxonomy" id="1802234"/>
    <lineage>
        <taxon>Bacteria</taxon>
        <taxon>Candidatus Staskawicziibacteriota</taxon>
    </lineage>
</organism>
<dbReference type="AlphaFoldDB" id="A0A1G2JMF8"/>
<evidence type="ECO:0000259" key="1">
    <source>
        <dbReference type="PROSITE" id="PS51707"/>
    </source>
</evidence>
<reference evidence="2 3" key="1">
    <citation type="journal article" date="2016" name="Nat. Commun.">
        <title>Thousands of microbial genomes shed light on interconnected biogeochemical processes in an aquifer system.</title>
        <authorList>
            <person name="Anantharaman K."/>
            <person name="Brown C.T."/>
            <person name="Hug L.A."/>
            <person name="Sharon I."/>
            <person name="Castelle C.J."/>
            <person name="Probst A.J."/>
            <person name="Thomas B.C."/>
            <person name="Singh A."/>
            <person name="Wilkins M.J."/>
            <person name="Karaoz U."/>
            <person name="Brodie E.L."/>
            <person name="Williams K.H."/>
            <person name="Hubbard S.S."/>
            <person name="Banfield J.F."/>
        </authorList>
    </citation>
    <scope>NUCLEOTIDE SEQUENCE [LARGE SCALE GENOMIC DNA]</scope>
</reference>
<comment type="caution">
    <text evidence="2">The sequence shown here is derived from an EMBL/GenBank/DDBJ whole genome shotgun (WGS) entry which is preliminary data.</text>
</comment>
<dbReference type="CDD" id="cd07890">
    <property type="entry name" value="CYTH-like_AC_IV-like"/>
    <property type="match status" value="1"/>
</dbReference>
<proteinExistence type="predicted"/>
<feature type="domain" description="CYTH" evidence="1">
    <location>
        <begin position="2"/>
        <end position="183"/>
    </location>
</feature>
<dbReference type="PANTHER" id="PTHR21028">
    <property type="entry name" value="SI:CH211-156B7.4"/>
    <property type="match status" value="1"/>
</dbReference>
<evidence type="ECO:0000313" key="3">
    <source>
        <dbReference type="Proteomes" id="UP000178935"/>
    </source>
</evidence>
<dbReference type="InterPro" id="IPR008173">
    <property type="entry name" value="Adenylyl_cyclase_CyaB"/>
</dbReference>
<dbReference type="InterPro" id="IPR033469">
    <property type="entry name" value="CYTH-like_dom_sf"/>
</dbReference>
<dbReference type="Pfam" id="PF01928">
    <property type="entry name" value="CYTH"/>
    <property type="match status" value="1"/>
</dbReference>
<protein>
    <recommendedName>
        <fullName evidence="1">CYTH domain-containing protein</fullName>
    </recommendedName>
</protein>
<sequence length="185" mass="21951">MHQEVEIQAKIKNLKEVEKKLNKVGKFIKTRKQIDKYFITLQNDFFAKEPPIEYLRVRYEEGKSHLNYSFLHFRKDGWLDVTDEYETLVEKPEIAEQIFRKIGLINIVTVQKIRKYFDCGKFEVTLDQVKGLGNFMEVEAKKVEGGVIKTRNACMDFLNSLNIKYNIEKDAGYPRMLYKKLKNKK</sequence>
<dbReference type="PANTHER" id="PTHR21028:SF2">
    <property type="entry name" value="CYTH DOMAIN-CONTAINING PROTEIN"/>
    <property type="match status" value="1"/>
</dbReference>
<dbReference type="PROSITE" id="PS51707">
    <property type="entry name" value="CYTH"/>
    <property type="match status" value="1"/>
</dbReference>
<dbReference type="NCBIfam" id="TIGR00318">
    <property type="entry name" value="cyaB"/>
    <property type="match status" value="1"/>
</dbReference>
<name>A0A1G2JMF8_9BACT</name>
<evidence type="ECO:0000313" key="2">
    <source>
        <dbReference type="EMBL" id="OGZ88325.1"/>
    </source>
</evidence>
<dbReference type="Proteomes" id="UP000178935">
    <property type="component" value="Unassembled WGS sequence"/>
</dbReference>
<dbReference type="InterPro" id="IPR023577">
    <property type="entry name" value="CYTH_domain"/>
</dbReference>
<dbReference type="EMBL" id="MHPU01000026">
    <property type="protein sequence ID" value="OGZ88325.1"/>
    <property type="molecule type" value="Genomic_DNA"/>
</dbReference>
<accession>A0A1G2JMF8</accession>
<dbReference type="Gene3D" id="2.40.320.10">
    <property type="entry name" value="Hypothetical Protein Pfu-838710-001"/>
    <property type="match status" value="1"/>
</dbReference>
<dbReference type="SUPFAM" id="SSF55154">
    <property type="entry name" value="CYTH-like phosphatases"/>
    <property type="match status" value="1"/>
</dbReference>